<name>A0ABR6TJ30_9FIRM</name>
<keyword evidence="4" id="KW-1185">Reference proteome</keyword>
<feature type="domain" description="Peptidase C39-like" evidence="2">
    <location>
        <begin position="63"/>
        <end position="178"/>
    </location>
</feature>
<evidence type="ECO:0000313" key="3">
    <source>
        <dbReference type="EMBL" id="MBC2575430.1"/>
    </source>
</evidence>
<dbReference type="Pfam" id="PF13529">
    <property type="entry name" value="Peptidase_C39_2"/>
    <property type="match status" value="1"/>
</dbReference>
<dbReference type="Proteomes" id="UP000713904">
    <property type="component" value="Unassembled WGS sequence"/>
</dbReference>
<sequence length="226" mass="25828">MQKNNRKIALIAILLFAIILIFIVGIAFTVLAVKTNRIKDDYSVAINSEKYQTPVFVDGIEVINQDVSCGYAVIEMFSAWNGGKVTEEDLYEKYGKVVTSTGKAFCDEFNHQFPEFQTTMYKYLTNSELIDKVYDCLADGVPVPFEWAAKHDDEWTLHYSLAVGMDIRNNSVIIANPYGYIEIISLNEFVNRTSFNSFENMPLFYNFGFAFGIFEKNTVFIPTRVQ</sequence>
<accession>A0ABR6TJ30</accession>
<protein>
    <recommendedName>
        <fullName evidence="2">Peptidase C39-like domain-containing protein</fullName>
    </recommendedName>
</protein>
<comment type="caution">
    <text evidence="3">The sequence shown here is derived from an EMBL/GenBank/DDBJ whole genome shotgun (WGS) entry which is preliminary data.</text>
</comment>
<evidence type="ECO:0000256" key="1">
    <source>
        <dbReference type="SAM" id="Phobius"/>
    </source>
</evidence>
<reference evidence="3 4" key="1">
    <citation type="submission" date="2020-05" db="EMBL/GenBank/DDBJ databases">
        <title>Draft genome of xy-202 and genomic insight in genome of the genus Peptostreptococcus.</title>
        <authorList>
            <person name="Zhang Z."/>
        </authorList>
    </citation>
    <scope>NUCLEOTIDE SEQUENCE [LARGE SCALE GENOMIC DNA]</scope>
    <source>
        <strain evidence="3 4">DSM 27025</strain>
    </source>
</reference>
<keyword evidence="1" id="KW-0812">Transmembrane</keyword>
<evidence type="ECO:0000313" key="4">
    <source>
        <dbReference type="Proteomes" id="UP000713904"/>
    </source>
</evidence>
<feature type="transmembrane region" description="Helical" evidence="1">
    <location>
        <begin position="12"/>
        <end position="33"/>
    </location>
</feature>
<evidence type="ECO:0000259" key="2">
    <source>
        <dbReference type="Pfam" id="PF13529"/>
    </source>
</evidence>
<dbReference type="EMBL" id="JABGBW010000001">
    <property type="protein sequence ID" value="MBC2575430.1"/>
    <property type="molecule type" value="Genomic_DNA"/>
</dbReference>
<proteinExistence type="predicted"/>
<gene>
    <name evidence="3" type="ORF">HLB29_01870</name>
</gene>
<organism evidence="3 4">
    <name type="scientific">Peptostreptococcus canis</name>
    <dbReference type="NCBI Taxonomy" id="1159213"/>
    <lineage>
        <taxon>Bacteria</taxon>
        <taxon>Bacillati</taxon>
        <taxon>Bacillota</taxon>
        <taxon>Clostridia</taxon>
        <taxon>Peptostreptococcales</taxon>
        <taxon>Peptostreptococcaceae</taxon>
        <taxon>Peptostreptococcus</taxon>
    </lineage>
</organism>
<dbReference type="RefSeq" id="WP_185623457.1">
    <property type="nucleotide sequence ID" value="NZ_JABGBW010000001.1"/>
</dbReference>
<dbReference type="InterPro" id="IPR039564">
    <property type="entry name" value="Peptidase_C39-like"/>
</dbReference>
<keyword evidence="1" id="KW-1133">Transmembrane helix</keyword>
<keyword evidence="1" id="KW-0472">Membrane</keyword>